<dbReference type="Proteomes" id="UP001497392">
    <property type="component" value="Unassembled WGS sequence"/>
</dbReference>
<accession>A0ABP1G212</accession>
<dbReference type="InterPro" id="IPR006591">
    <property type="entry name" value="RNAP_P/RPABC4"/>
</dbReference>
<name>A0ABP1G212_9CHLO</name>
<reference evidence="1 2" key="1">
    <citation type="submission" date="2024-06" db="EMBL/GenBank/DDBJ databases">
        <authorList>
            <person name="Kraege A."/>
            <person name="Thomma B."/>
        </authorList>
    </citation>
    <scope>NUCLEOTIDE SEQUENCE [LARGE SCALE GENOMIC DNA]</scope>
</reference>
<evidence type="ECO:0000313" key="1">
    <source>
        <dbReference type="EMBL" id="CAL5223887.1"/>
    </source>
</evidence>
<organism evidence="1 2">
    <name type="scientific">Coccomyxa viridis</name>
    <dbReference type="NCBI Taxonomy" id="1274662"/>
    <lineage>
        <taxon>Eukaryota</taxon>
        <taxon>Viridiplantae</taxon>
        <taxon>Chlorophyta</taxon>
        <taxon>core chlorophytes</taxon>
        <taxon>Trebouxiophyceae</taxon>
        <taxon>Trebouxiophyceae incertae sedis</taxon>
        <taxon>Coccomyxaceae</taxon>
        <taxon>Coccomyxa</taxon>
    </lineage>
</organism>
<protein>
    <submittedName>
        <fullName evidence="1">G6481 protein</fullName>
    </submittedName>
</protein>
<dbReference type="EMBL" id="CAXHTA020000009">
    <property type="protein sequence ID" value="CAL5223887.1"/>
    <property type="molecule type" value="Genomic_DNA"/>
</dbReference>
<gene>
    <name evidence="1" type="primary">g6481</name>
    <name evidence="1" type="ORF">VP750_LOCUS5546</name>
</gene>
<dbReference type="Gene3D" id="2.20.28.30">
    <property type="entry name" value="RNA polymerase ii, chain L"/>
    <property type="match status" value="1"/>
</dbReference>
<evidence type="ECO:0000313" key="2">
    <source>
        <dbReference type="Proteomes" id="UP001497392"/>
    </source>
</evidence>
<sequence length="122" mass="13352">MKGGRTSWEWSRPAIHLPTRRDIALDSIATSSTAKVSEGWSSKAASSSYCGDAAASTATAVCAQQWRSLHLRDAAASNNGAAYIYGDTGDEHVLKGDDFCREGRYCILYKKRTNRAVQYEAR</sequence>
<keyword evidence="2" id="KW-1185">Reference proteome</keyword>
<dbReference type="SMART" id="SM00659">
    <property type="entry name" value="RPOLCX"/>
    <property type="match status" value="1"/>
</dbReference>
<proteinExistence type="predicted"/>
<comment type="caution">
    <text evidence="1">The sequence shown here is derived from an EMBL/GenBank/DDBJ whole genome shotgun (WGS) entry which is preliminary data.</text>
</comment>